<proteinExistence type="predicted"/>
<dbReference type="AlphaFoldDB" id="X0U017"/>
<name>X0U017_9ZZZZ</name>
<dbReference type="EMBL" id="BARS01005995">
    <property type="protein sequence ID" value="GAF81765.1"/>
    <property type="molecule type" value="Genomic_DNA"/>
</dbReference>
<evidence type="ECO:0000313" key="1">
    <source>
        <dbReference type="EMBL" id="GAF81765.1"/>
    </source>
</evidence>
<feature type="non-terminal residue" evidence="1">
    <location>
        <position position="1"/>
    </location>
</feature>
<gene>
    <name evidence="1" type="ORF">S01H1_11737</name>
</gene>
<reference evidence="1" key="1">
    <citation type="journal article" date="2014" name="Front. Microbiol.">
        <title>High frequency of phylogenetically diverse reductive dehalogenase-homologous genes in deep subseafloor sedimentary metagenomes.</title>
        <authorList>
            <person name="Kawai M."/>
            <person name="Futagami T."/>
            <person name="Toyoda A."/>
            <person name="Takaki Y."/>
            <person name="Nishi S."/>
            <person name="Hori S."/>
            <person name="Arai W."/>
            <person name="Tsubouchi T."/>
            <person name="Morono Y."/>
            <person name="Uchiyama I."/>
            <person name="Ito T."/>
            <person name="Fujiyama A."/>
            <person name="Inagaki F."/>
            <person name="Takami H."/>
        </authorList>
    </citation>
    <scope>NUCLEOTIDE SEQUENCE</scope>
    <source>
        <strain evidence="1">Expedition CK06-06</strain>
    </source>
</reference>
<accession>X0U017</accession>
<sequence length="50" mass="5757">YEILGETGVKTEFWHASSGHPLVRESGVKYMRALGEYLRERLPTLVLPRL</sequence>
<comment type="caution">
    <text evidence="1">The sequence shown here is derived from an EMBL/GenBank/DDBJ whole genome shotgun (WGS) entry which is preliminary data.</text>
</comment>
<organism evidence="1">
    <name type="scientific">marine sediment metagenome</name>
    <dbReference type="NCBI Taxonomy" id="412755"/>
    <lineage>
        <taxon>unclassified sequences</taxon>
        <taxon>metagenomes</taxon>
        <taxon>ecological metagenomes</taxon>
    </lineage>
</organism>
<protein>
    <submittedName>
        <fullName evidence="1">Uncharacterized protein</fullName>
    </submittedName>
</protein>